<comment type="caution">
    <text evidence="2">The sequence shown here is derived from an EMBL/GenBank/DDBJ whole genome shotgun (WGS) entry which is preliminary data.</text>
</comment>
<evidence type="ECO:0000313" key="3">
    <source>
        <dbReference type="Proteomes" id="UP000003730"/>
    </source>
</evidence>
<organism evidence="2 3">
    <name type="scientific">Bizionia argentinensis JUB59</name>
    <dbReference type="NCBI Taxonomy" id="1046627"/>
    <lineage>
        <taxon>Bacteria</taxon>
        <taxon>Pseudomonadati</taxon>
        <taxon>Bacteroidota</taxon>
        <taxon>Flavobacteriia</taxon>
        <taxon>Flavobacteriales</taxon>
        <taxon>Flavobacteriaceae</taxon>
        <taxon>Bizionia</taxon>
    </lineage>
</organism>
<reference evidence="2 3" key="1">
    <citation type="journal article" date="2008" name="Int. J. Syst. Evol. Microbiol.">
        <title>Bizionia argentinensis sp. nov., isolated from surface marine water in Antarctica.</title>
        <authorList>
            <person name="Bercovich A."/>
            <person name="Vazquez S.C."/>
            <person name="Yankilevich P."/>
            <person name="Coria S.H."/>
            <person name="Foti M."/>
            <person name="Hernandez E."/>
            <person name="Vidal A."/>
            <person name="Ruberto L."/>
            <person name="Melo C."/>
            <person name="Marenssi S."/>
            <person name="Criscuolo M."/>
            <person name="Memoli M."/>
            <person name="Arguelles M."/>
            <person name="Mac Cormack W.P."/>
        </authorList>
    </citation>
    <scope>NUCLEOTIDE SEQUENCE [LARGE SCALE GENOMIC DNA]</scope>
    <source>
        <strain evidence="2 3">JUB59</strain>
    </source>
</reference>
<name>G2EGY1_9FLAO</name>
<gene>
    <name evidence="2" type="ORF">BZARG_368</name>
</gene>
<dbReference type="RefSeq" id="WP_008639522.1">
    <property type="nucleotide sequence ID" value="NZ_AFXZ01000067.1"/>
</dbReference>
<dbReference type="EMBL" id="AFXZ01000067">
    <property type="protein sequence ID" value="EGV42139.1"/>
    <property type="molecule type" value="Genomic_DNA"/>
</dbReference>
<dbReference type="OrthoDB" id="9814627at2"/>
<sequence length="1152" mass="131559">MNKIVLCLLLSFGLISYSQVINTQLPNISPPSPESYGLGSYGNLPIGLSTGAINKQLPIVSFKTNNIEVPVYLAYVSNGLKVDELESIVGLGWRLNAGGIITRVVRDKPDDENYGSSPGIPKKMLDEIHRKSPESQEYFYLKQQDQSDSEDDIFYINVNGINGKFHIKNNNEVQLVNNHEIKIDFDITDSYNFIMTDSNGVKYYFEESQVTNSRVSGGGYSPMQTYYSAWYLTKIVHPFGDEVYFKYSSNNKLFVASMSQYMEKSYPHYQTFPNGVAYTQNPYVSNIYSHHMNTTDKYVSRIYSNNPIWGSLEFEYIGKFLSLITQKDREKNVIDEITFNNYLNSNNRTFLKEIKYKDSTKKYSFNYINEANFPSRLSFSQDNWGYYNGQNNSNLIPSGLKGYSLEGYNYNGSNRDPFEDFAKTGLLEYIYYPTKGFTKIEYESNDYNTTEVVSPNPTSENLHLNLEEDDFGTTTHSVIISPSISQQIDFFGSSSFNRSACSNQFDLGFRHNAVVRMYCIEDDQFVNFFKNQTNVSSSVQLPAGTPQSFYALVRANKTYRVDLSSSRLCTRAGVYLSYIKDAPETISHNVITGGVRVKKTSNYKSDDNLNPIIKRYYYSKINKLDISSGNKGADPFFISKGYKLVDSPFTYGTTINVTSSSLINLFDTGNNSVFYKYVSISHGGDNFENGGEEIKFNTDRDYFGETINYSIPLTPGLDDNRAATLTNFGFKNGLELKRKIFDANLNLQSEKETIYETIPLTESVQYNFRVEVPYHDLANSSNNLYNCSQEATEYSYNSTECSTNHTHASVNLDGFYCIAKNANNVPSQSINHSCYQLPVHTILTHNFHNQNVTITKYKNLSYHIYPKTILEKTYFDNGFVSNTSAIEIRDEYPFLNSISKQTNSKGELLERKFYYSLDFPTDPIMSELVNQNRISEPVLMVSVKTDENNIILSEEKLRKNFKHQNSLVLIENVESAKVNDDFKNIFTYHKHDGYGNPLEISKTDDEYNVHIVYIWGYNQTLPIAKIENATYTEIQSYVSNLRTLSNNDMDTSEDVINSDGSIDYQGDEGLLREALNDLRTIDCSSPPPDSEASCLKDALITTYTYNPLVGVTSVTDPRGNVIYYKYDEFNRLKYIKDRFGNILNKKDYNYKN</sequence>
<accession>G2EGY1</accession>
<dbReference type="Proteomes" id="UP000003730">
    <property type="component" value="Unassembled WGS sequence"/>
</dbReference>
<dbReference type="AlphaFoldDB" id="G2EGY1"/>
<proteinExistence type="predicted"/>
<feature type="signal peptide" evidence="1">
    <location>
        <begin position="1"/>
        <end position="23"/>
    </location>
</feature>
<keyword evidence="3" id="KW-1185">Reference proteome</keyword>
<protein>
    <recommendedName>
        <fullName evidence="4">RHS repeat protein</fullName>
    </recommendedName>
</protein>
<evidence type="ECO:0000313" key="2">
    <source>
        <dbReference type="EMBL" id="EGV42139.1"/>
    </source>
</evidence>
<dbReference type="Gene3D" id="2.180.10.10">
    <property type="entry name" value="RHS repeat-associated core"/>
    <property type="match status" value="1"/>
</dbReference>
<evidence type="ECO:0008006" key="4">
    <source>
        <dbReference type="Google" id="ProtNLM"/>
    </source>
</evidence>
<dbReference type="STRING" id="1046627.BZARG_368"/>
<keyword evidence="1" id="KW-0732">Signal</keyword>
<evidence type="ECO:0000256" key="1">
    <source>
        <dbReference type="SAM" id="SignalP"/>
    </source>
</evidence>
<dbReference type="eggNOG" id="COG3209">
    <property type="taxonomic scope" value="Bacteria"/>
</dbReference>
<feature type="chain" id="PRO_5003428674" description="RHS repeat protein" evidence="1">
    <location>
        <begin position="24"/>
        <end position="1152"/>
    </location>
</feature>